<dbReference type="eggNOG" id="ENOG5033N9Q">
    <property type="taxonomic scope" value="Bacteria"/>
</dbReference>
<sequence length="82" mass="9282">MPEQHFHEYAAYYRAQPFGHWREDFRFAYLLAAIAGMLGGQGQTPADFMPFYPPADPHVPQHALQQAIEAVFPDAVVVQAHD</sequence>
<evidence type="ECO:0000313" key="3">
    <source>
        <dbReference type="Proteomes" id="UP000054051"/>
    </source>
</evidence>
<reference evidence="2 3" key="1">
    <citation type="submission" date="2011-08" db="EMBL/GenBank/DDBJ databases">
        <title>The genome of the obligate endobacterium of an arbuscular mycorrhizal fungus reveals an interphylum network of nutritional interactions.</title>
        <authorList>
            <person name="Ghignone S."/>
            <person name="Salvioli A."/>
            <person name="Anca I."/>
            <person name="Lumini E."/>
            <person name="Ortu G."/>
            <person name="Petiti L."/>
            <person name="Cruveiller S."/>
            <person name="Bianciotto V."/>
            <person name="Piffanelli P."/>
            <person name="Lanfranco L."/>
            <person name="Bonfante P."/>
        </authorList>
    </citation>
    <scope>NUCLEOTIDE SEQUENCE [LARGE SCALE GENOMIC DNA]</scope>
    <source>
        <strain evidence="2 3">BEG34</strain>
    </source>
</reference>
<evidence type="ECO:0000259" key="1">
    <source>
        <dbReference type="Pfam" id="PF06223"/>
    </source>
</evidence>
<evidence type="ECO:0000313" key="2">
    <source>
        <dbReference type="EMBL" id="CCD29892.1"/>
    </source>
</evidence>
<organism evidence="2 3">
    <name type="scientific">Candidatus Glomeribacter gigasporarum BEG34</name>
    <dbReference type="NCBI Taxonomy" id="1070319"/>
    <lineage>
        <taxon>Bacteria</taxon>
        <taxon>Pseudomonadati</taxon>
        <taxon>Pseudomonadota</taxon>
        <taxon>Betaproteobacteria</taxon>
        <taxon>Burkholderiales</taxon>
        <taxon>Burkholderiaceae</taxon>
        <taxon>Candidatus Glomeribacter</taxon>
    </lineage>
</organism>
<protein>
    <recommendedName>
        <fullName evidence="1">Minor tail T domain-containing protein</fullName>
    </recommendedName>
</protein>
<dbReference type="Pfam" id="PF06223">
    <property type="entry name" value="Phage_tail_T"/>
    <property type="match status" value="1"/>
</dbReference>
<keyword evidence="3" id="KW-1185">Reference proteome</keyword>
<dbReference type="Proteomes" id="UP000054051">
    <property type="component" value="Unassembled WGS sequence"/>
</dbReference>
<feature type="domain" description="Minor tail T" evidence="1">
    <location>
        <begin position="3"/>
        <end position="72"/>
    </location>
</feature>
<gene>
    <name evidence="2" type="ORF">CAGGBEG34_320023</name>
</gene>
<dbReference type="RefSeq" id="WP_006682991.1">
    <property type="nucleotide sequence ID" value="NZ_CAFB01000050.1"/>
</dbReference>
<dbReference type="STRING" id="1070319.CAGGBEG34_320023"/>
<proteinExistence type="predicted"/>
<dbReference type="InterPro" id="IPR009350">
    <property type="entry name" value="Phage_tail_T"/>
</dbReference>
<comment type="caution">
    <text evidence="2">The sequence shown here is derived from an EMBL/GenBank/DDBJ whole genome shotgun (WGS) entry which is preliminary data.</text>
</comment>
<name>G2JAU0_9BURK</name>
<dbReference type="EMBL" id="CAFB01000050">
    <property type="protein sequence ID" value="CCD29892.1"/>
    <property type="molecule type" value="Genomic_DNA"/>
</dbReference>
<accession>G2JAU0</accession>
<dbReference type="AlphaFoldDB" id="G2JAU0"/>